<dbReference type="InterPro" id="IPR012337">
    <property type="entry name" value="RNaseH-like_sf"/>
</dbReference>
<sequence length="524" mass="60350">MTVITNENFKKKFPEIKKSLENAKFVGIDLEFSALYPLRNYSPSLFDTPTERYIKLRRNLDQVVPVQIGLTAFSFDPDKNNYHGNVYNFYIIPASFTTINRSFYFQSDTLNFLKLHGFDFNKYVYSGIPFINKDQETEFRKKLKTNELMSSQASCRNELEEIIEKEGETVRNWYNKAKDGDKLSIPKLYESNKYNIEMLYFIHKNFRTRFKNIWTNVENDQFVIQKVTSGEYKILDSESNLEENLVIDLLGFTNVFRILTTLKKPIVGHNLLQDILLMINSFETSLPHSYSSFKDLAISLFPTIFDTKVISYEMRSFVSGRKTVYFKNGSGRHLALNSPAIEIMGETSYGKFHEAGWDSFCAGYIFIRLAHLNVYNHYPKSKKFVSGELIAGLSKWKNCVNVIRGAVSSIKIDGEDPNSTRPPYLVIESVKNGSLNIPQLTSLLSSFGFVEVRKFPHHNRRALIAVDNFGNARRILNNLKSHNEFQIRQYSALKHSPVVRAFLLSGITVSGALLIWLAQSIMKK</sequence>
<keyword evidence="4" id="KW-1185">Reference proteome</keyword>
<keyword evidence="2" id="KW-0812">Transmembrane</keyword>
<keyword evidence="2" id="KW-0472">Membrane</keyword>
<dbReference type="Gene3D" id="3.30.420.10">
    <property type="entry name" value="Ribonuclease H-like superfamily/Ribonuclease H"/>
    <property type="match status" value="2"/>
</dbReference>
<dbReference type="Proteomes" id="UP001162164">
    <property type="component" value="Unassembled WGS sequence"/>
</dbReference>
<proteinExistence type="inferred from homology"/>
<comment type="caution">
    <text evidence="3">The sequence shown here is derived from an EMBL/GenBank/DDBJ whole genome shotgun (WGS) entry which is preliminary data.</text>
</comment>
<feature type="transmembrane region" description="Helical" evidence="2">
    <location>
        <begin position="498"/>
        <end position="518"/>
    </location>
</feature>
<dbReference type="PANTHER" id="PTHR15092:SF44">
    <property type="entry name" value="POLY(A)-SPECIFIC RIBONUCLEASE PARN"/>
    <property type="match status" value="1"/>
</dbReference>
<dbReference type="Pfam" id="PF04857">
    <property type="entry name" value="CAF1"/>
    <property type="match status" value="1"/>
</dbReference>
<dbReference type="InterPro" id="IPR006941">
    <property type="entry name" value="RNase_CAF1"/>
</dbReference>
<protein>
    <submittedName>
        <fullName evidence="3">Uncharacterized protein</fullName>
    </submittedName>
</protein>
<gene>
    <name evidence="3" type="ORF">NQ317_011649</name>
</gene>
<dbReference type="InterPro" id="IPR036397">
    <property type="entry name" value="RNaseH_sf"/>
</dbReference>
<organism evidence="3 4">
    <name type="scientific">Molorchus minor</name>
    <dbReference type="NCBI Taxonomy" id="1323400"/>
    <lineage>
        <taxon>Eukaryota</taxon>
        <taxon>Metazoa</taxon>
        <taxon>Ecdysozoa</taxon>
        <taxon>Arthropoda</taxon>
        <taxon>Hexapoda</taxon>
        <taxon>Insecta</taxon>
        <taxon>Pterygota</taxon>
        <taxon>Neoptera</taxon>
        <taxon>Endopterygota</taxon>
        <taxon>Coleoptera</taxon>
        <taxon>Polyphaga</taxon>
        <taxon>Cucujiformia</taxon>
        <taxon>Chrysomeloidea</taxon>
        <taxon>Cerambycidae</taxon>
        <taxon>Lamiinae</taxon>
        <taxon>Monochamini</taxon>
        <taxon>Molorchus</taxon>
    </lineage>
</organism>
<accession>A0ABQ9K157</accession>
<dbReference type="InterPro" id="IPR051181">
    <property type="entry name" value="CAF1_poly(A)_ribonucleases"/>
</dbReference>
<name>A0ABQ9K157_9CUCU</name>
<dbReference type="SUPFAM" id="SSF53098">
    <property type="entry name" value="Ribonuclease H-like"/>
    <property type="match status" value="1"/>
</dbReference>
<evidence type="ECO:0000313" key="3">
    <source>
        <dbReference type="EMBL" id="KAJ8983240.1"/>
    </source>
</evidence>
<keyword evidence="2" id="KW-1133">Transmembrane helix</keyword>
<evidence type="ECO:0000256" key="1">
    <source>
        <dbReference type="ARBA" id="ARBA00008372"/>
    </source>
</evidence>
<evidence type="ECO:0000256" key="2">
    <source>
        <dbReference type="SAM" id="Phobius"/>
    </source>
</evidence>
<evidence type="ECO:0000313" key="4">
    <source>
        <dbReference type="Proteomes" id="UP001162164"/>
    </source>
</evidence>
<comment type="similarity">
    <text evidence="1">Belongs to the CAF1 family.</text>
</comment>
<dbReference type="PANTHER" id="PTHR15092">
    <property type="entry name" value="POLY A -SPECIFIC RIBONUCLEASE/TARGET OF EGR1, MEMBER 1"/>
    <property type="match status" value="1"/>
</dbReference>
<reference evidence="3" key="1">
    <citation type="journal article" date="2023" name="Insect Mol. Biol.">
        <title>Genome sequencing provides insights into the evolution of gene families encoding plant cell wall-degrading enzymes in longhorned beetles.</title>
        <authorList>
            <person name="Shin N.R."/>
            <person name="Okamura Y."/>
            <person name="Kirsch R."/>
            <person name="Pauchet Y."/>
        </authorList>
    </citation>
    <scope>NUCLEOTIDE SEQUENCE</scope>
    <source>
        <strain evidence="3">MMC_N1</strain>
    </source>
</reference>
<dbReference type="EMBL" id="JAPWTJ010000086">
    <property type="protein sequence ID" value="KAJ8983240.1"/>
    <property type="molecule type" value="Genomic_DNA"/>
</dbReference>